<keyword evidence="7" id="KW-1185">Reference proteome</keyword>
<comment type="similarity">
    <text evidence="2">Belongs to the DadA oxidoreductase family.</text>
</comment>
<organism evidence="6 7">
    <name type="scientific">Halobacillus salinus</name>
    <dbReference type="NCBI Taxonomy" id="192814"/>
    <lineage>
        <taxon>Bacteria</taxon>
        <taxon>Bacillati</taxon>
        <taxon>Bacillota</taxon>
        <taxon>Bacilli</taxon>
        <taxon>Bacillales</taxon>
        <taxon>Bacillaceae</taxon>
        <taxon>Halobacillus</taxon>
    </lineage>
</organism>
<keyword evidence="4" id="KW-0560">Oxidoreductase</keyword>
<proteinExistence type="inferred from homology"/>
<comment type="caution">
    <text evidence="6">The sequence shown here is derived from an EMBL/GenBank/DDBJ whole genome shotgun (WGS) entry which is preliminary data.</text>
</comment>
<dbReference type="PANTHER" id="PTHR13847">
    <property type="entry name" value="SARCOSINE DEHYDROGENASE-RELATED"/>
    <property type="match status" value="1"/>
</dbReference>
<dbReference type="InterPro" id="IPR006076">
    <property type="entry name" value="FAD-dep_OxRdtase"/>
</dbReference>
<evidence type="ECO:0000313" key="7">
    <source>
        <dbReference type="Proteomes" id="UP000297982"/>
    </source>
</evidence>
<dbReference type="Gene3D" id="3.30.9.10">
    <property type="entry name" value="D-Amino Acid Oxidase, subunit A, domain 2"/>
    <property type="match status" value="1"/>
</dbReference>
<name>A0A4Z0H236_9BACI</name>
<comment type="cofactor">
    <cofactor evidence="1">
        <name>FAD</name>
        <dbReference type="ChEBI" id="CHEBI:57692"/>
    </cofactor>
</comment>
<dbReference type="InterPro" id="IPR036188">
    <property type="entry name" value="FAD/NAD-bd_sf"/>
</dbReference>
<dbReference type="SUPFAM" id="SSF51905">
    <property type="entry name" value="FAD/NAD(P)-binding domain"/>
    <property type="match status" value="1"/>
</dbReference>
<accession>A0A4Z0H236</accession>
<dbReference type="RefSeq" id="WP_135326909.1">
    <property type="nucleotide sequence ID" value="NZ_SRJC01000001.1"/>
</dbReference>
<evidence type="ECO:0000256" key="3">
    <source>
        <dbReference type="ARBA" id="ARBA00022630"/>
    </source>
</evidence>
<dbReference type="PANTHER" id="PTHR13847:SF286">
    <property type="entry name" value="D-AMINO ACID DEHYDROGENASE"/>
    <property type="match status" value="1"/>
</dbReference>
<keyword evidence="3" id="KW-0285">Flavoprotein</keyword>
<dbReference type="SUPFAM" id="SSF54373">
    <property type="entry name" value="FAD-linked reductases, C-terminal domain"/>
    <property type="match status" value="1"/>
</dbReference>
<dbReference type="STRING" id="192814.GCA_900166575_01508"/>
<protein>
    <submittedName>
        <fullName evidence="6">FAD-binding oxidoreductase</fullName>
    </submittedName>
</protein>
<dbReference type="EMBL" id="SRJC01000001">
    <property type="protein sequence ID" value="TGB04453.1"/>
    <property type="molecule type" value="Genomic_DNA"/>
</dbReference>
<evidence type="ECO:0000256" key="4">
    <source>
        <dbReference type="ARBA" id="ARBA00023002"/>
    </source>
</evidence>
<reference evidence="6 7" key="1">
    <citation type="journal article" date="2003" name="Int. J. Syst. Evol. Microbiol.">
        <title>Halobacillus salinus sp. nov., isolated from a salt lake on the coast of the East Sea in Korea.</title>
        <authorList>
            <person name="Yoon J.H."/>
            <person name="Kang K.H."/>
            <person name="Park Y.H."/>
        </authorList>
    </citation>
    <scope>NUCLEOTIDE SEQUENCE [LARGE SCALE GENOMIC DNA]</scope>
    <source>
        <strain evidence="6 7">HSL-3</strain>
    </source>
</reference>
<sequence>MKQVIIIGAGILGASTAYHLAKDGVSVTVVDRNEKGQATKAGAGIVCPWLTNRSNKAWYQLVLQGARYYPGLIEALEADGEKETGYRRVGAINIFDTDEKLAKKYDLAWKRREEAPEMGDITKLSPSETKEMFPVLDDSYRALHISGGARVNGGALNRALLNAARRYGANVIHGDASLYEENQTVKGVRVKDQVLPCDEVVVANGAWSKELFQQVGIKVKTTFEKAQIVHVSLPQYNTEEWPVLLPPYGHYQLGFDGGRVVIGATKEKGTGFDTRVTAGAIHELFEKALTVSPGLREATYLETKVGFRPFTKGSIPAIGRIPEHPNVILANGLGASGLTSGPFIGSEVSKIVQGIEPIIRLEDFSVDRVF</sequence>
<dbReference type="GO" id="GO:0016491">
    <property type="term" value="F:oxidoreductase activity"/>
    <property type="evidence" value="ECO:0007669"/>
    <property type="project" value="UniProtKB-KW"/>
</dbReference>
<dbReference type="AlphaFoldDB" id="A0A4Z0H236"/>
<evidence type="ECO:0000313" key="6">
    <source>
        <dbReference type="EMBL" id="TGB04453.1"/>
    </source>
</evidence>
<evidence type="ECO:0000256" key="1">
    <source>
        <dbReference type="ARBA" id="ARBA00001974"/>
    </source>
</evidence>
<feature type="domain" description="FAD dependent oxidoreductase" evidence="5">
    <location>
        <begin position="4"/>
        <end position="349"/>
    </location>
</feature>
<gene>
    <name evidence="6" type="ORF">E4663_05520</name>
</gene>
<evidence type="ECO:0000259" key="5">
    <source>
        <dbReference type="Pfam" id="PF01266"/>
    </source>
</evidence>
<dbReference type="Proteomes" id="UP000297982">
    <property type="component" value="Unassembled WGS sequence"/>
</dbReference>
<evidence type="ECO:0000256" key="2">
    <source>
        <dbReference type="ARBA" id="ARBA00009410"/>
    </source>
</evidence>
<dbReference type="Pfam" id="PF01266">
    <property type="entry name" value="DAO"/>
    <property type="match status" value="1"/>
</dbReference>
<dbReference type="GO" id="GO:0005737">
    <property type="term" value="C:cytoplasm"/>
    <property type="evidence" value="ECO:0007669"/>
    <property type="project" value="TreeGrafter"/>
</dbReference>
<dbReference type="Gene3D" id="3.50.50.60">
    <property type="entry name" value="FAD/NAD(P)-binding domain"/>
    <property type="match status" value="1"/>
</dbReference>